<dbReference type="Pfam" id="PF08263">
    <property type="entry name" value="LRRNT_2"/>
    <property type="match status" value="1"/>
</dbReference>
<comment type="subcellular location">
    <subcellularLocation>
        <location evidence="1">Cell envelope</location>
    </subcellularLocation>
</comment>
<evidence type="ECO:0000313" key="6">
    <source>
        <dbReference type="EMBL" id="EPS66102.1"/>
    </source>
</evidence>
<dbReference type="PANTHER" id="PTHR48059:SF4">
    <property type="entry name" value="POLYGALACTURONASE INHIBITOR 1-RELATED"/>
    <property type="match status" value="1"/>
</dbReference>
<organism evidence="6 7">
    <name type="scientific">Genlisea aurea</name>
    <dbReference type="NCBI Taxonomy" id="192259"/>
    <lineage>
        <taxon>Eukaryota</taxon>
        <taxon>Viridiplantae</taxon>
        <taxon>Streptophyta</taxon>
        <taxon>Embryophyta</taxon>
        <taxon>Tracheophyta</taxon>
        <taxon>Spermatophyta</taxon>
        <taxon>Magnoliopsida</taxon>
        <taxon>eudicotyledons</taxon>
        <taxon>Gunneridae</taxon>
        <taxon>Pentapetalae</taxon>
        <taxon>asterids</taxon>
        <taxon>lamiids</taxon>
        <taxon>Lamiales</taxon>
        <taxon>Lentibulariaceae</taxon>
        <taxon>Genlisea</taxon>
    </lineage>
</organism>
<dbReference type="InterPro" id="IPR051848">
    <property type="entry name" value="PGIP"/>
</dbReference>
<dbReference type="PANTHER" id="PTHR48059">
    <property type="entry name" value="POLYGALACTURONASE INHIBITOR 1"/>
    <property type="match status" value="1"/>
</dbReference>
<keyword evidence="3" id="KW-0677">Repeat</keyword>
<accession>S8E1C5</accession>
<keyword evidence="2" id="KW-0433">Leucine-rich repeat</keyword>
<reference evidence="6 7" key="1">
    <citation type="journal article" date="2013" name="BMC Genomics">
        <title>The miniature genome of a carnivorous plant Genlisea aurea contains a low number of genes and short non-coding sequences.</title>
        <authorList>
            <person name="Leushkin E.V."/>
            <person name="Sutormin R.A."/>
            <person name="Nabieva E.R."/>
            <person name="Penin A.A."/>
            <person name="Kondrashov A.S."/>
            <person name="Logacheva M.D."/>
        </authorList>
    </citation>
    <scope>NUCLEOTIDE SEQUENCE [LARGE SCALE GENOMIC DNA]</scope>
</reference>
<evidence type="ECO:0000256" key="2">
    <source>
        <dbReference type="ARBA" id="ARBA00022614"/>
    </source>
</evidence>
<dbReference type="InterPro" id="IPR013210">
    <property type="entry name" value="LRR_N_plant-typ"/>
</dbReference>
<dbReference type="Proteomes" id="UP000015453">
    <property type="component" value="Unassembled WGS sequence"/>
</dbReference>
<dbReference type="AlphaFoldDB" id="S8E1C5"/>
<sequence length="137" mass="14937">MANLFLSTIFSVLVLSLLLPLNGAQRCNPEDKKALLHIKASLGNPASLSSWNNSATDCCTWLGISCNTTTNRVITFDLSDAPDMVGKPIPSAISELPFLQWLRLYNLNLTGPIPASFTKLKIDSLDPSLKSLSKYRA</sequence>
<feature type="signal peptide" evidence="4">
    <location>
        <begin position="1"/>
        <end position="24"/>
    </location>
</feature>
<evidence type="ECO:0000259" key="5">
    <source>
        <dbReference type="Pfam" id="PF08263"/>
    </source>
</evidence>
<evidence type="ECO:0000313" key="7">
    <source>
        <dbReference type="Proteomes" id="UP000015453"/>
    </source>
</evidence>
<evidence type="ECO:0000256" key="3">
    <source>
        <dbReference type="ARBA" id="ARBA00022737"/>
    </source>
</evidence>
<dbReference type="OrthoDB" id="676979at2759"/>
<dbReference type="Gene3D" id="3.80.10.10">
    <property type="entry name" value="Ribonuclease Inhibitor"/>
    <property type="match status" value="1"/>
</dbReference>
<feature type="domain" description="Leucine-rich repeat-containing N-terminal plant-type" evidence="5">
    <location>
        <begin position="29"/>
        <end position="67"/>
    </location>
</feature>
<dbReference type="SUPFAM" id="SSF52058">
    <property type="entry name" value="L domain-like"/>
    <property type="match status" value="1"/>
</dbReference>
<dbReference type="EMBL" id="AUSU01003870">
    <property type="protein sequence ID" value="EPS66102.1"/>
    <property type="molecule type" value="Genomic_DNA"/>
</dbReference>
<protein>
    <recommendedName>
        <fullName evidence="5">Leucine-rich repeat-containing N-terminal plant-type domain-containing protein</fullName>
    </recommendedName>
</protein>
<evidence type="ECO:0000256" key="1">
    <source>
        <dbReference type="ARBA" id="ARBA00004196"/>
    </source>
</evidence>
<evidence type="ECO:0000256" key="4">
    <source>
        <dbReference type="SAM" id="SignalP"/>
    </source>
</evidence>
<gene>
    <name evidence="6" type="ORF">M569_08675</name>
</gene>
<keyword evidence="4" id="KW-0732">Signal</keyword>
<comment type="caution">
    <text evidence="6">The sequence shown here is derived from an EMBL/GenBank/DDBJ whole genome shotgun (WGS) entry which is preliminary data.</text>
</comment>
<dbReference type="InterPro" id="IPR032675">
    <property type="entry name" value="LRR_dom_sf"/>
</dbReference>
<proteinExistence type="predicted"/>
<keyword evidence="7" id="KW-1185">Reference proteome</keyword>
<feature type="chain" id="PRO_5004550274" description="Leucine-rich repeat-containing N-terminal plant-type domain-containing protein" evidence="4">
    <location>
        <begin position="25"/>
        <end position="137"/>
    </location>
</feature>
<name>S8E1C5_9LAMI</name>